<reference evidence="2" key="1">
    <citation type="submission" date="2022-11" db="UniProtKB">
        <authorList>
            <consortium name="WormBaseParasite"/>
        </authorList>
    </citation>
    <scope>IDENTIFICATION</scope>
</reference>
<dbReference type="Proteomes" id="UP000887540">
    <property type="component" value="Unplaced"/>
</dbReference>
<keyword evidence="1" id="KW-1185">Reference proteome</keyword>
<proteinExistence type="predicted"/>
<protein>
    <submittedName>
        <fullName evidence="2">Uncharacterized protein</fullName>
    </submittedName>
</protein>
<dbReference type="AlphaFoldDB" id="A0A914CZU2"/>
<dbReference type="WBParaSite" id="ACRNAN_scaffold16456.g9689.t1">
    <property type="protein sequence ID" value="ACRNAN_scaffold16456.g9689.t1"/>
    <property type="gene ID" value="ACRNAN_scaffold16456.g9689"/>
</dbReference>
<evidence type="ECO:0000313" key="2">
    <source>
        <dbReference type="WBParaSite" id="ACRNAN_scaffold16456.g9689.t1"/>
    </source>
</evidence>
<organism evidence="1 2">
    <name type="scientific">Acrobeloides nanus</name>
    <dbReference type="NCBI Taxonomy" id="290746"/>
    <lineage>
        <taxon>Eukaryota</taxon>
        <taxon>Metazoa</taxon>
        <taxon>Ecdysozoa</taxon>
        <taxon>Nematoda</taxon>
        <taxon>Chromadorea</taxon>
        <taxon>Rhabditida</taxon>
        <taxon>Tylenchina</taxon>
        <taxon>Cephalobomorpha</taxon>
        <taxon>Cephaloboidea</taxon>
        <taxon>Cephalobidae</taxon>
        <taxon>Acrobeloides</taxon>
    </lineage>
</organism>
<evidence type="ECO:0000313" key="1">
    <source>
        <dbReference type="Proteomes" id="UP000887540"/>
    </source>
</evidence>
<accession>A0A914CZU2</accession>
<name>A0A914CZU2_9BILA</name>
<sequence>MKFHWSWSHFFALSHERVKTLRSFHPRIAQQYQYAVLSSKDLPHLQQKHSIAKVVIPDEITLQNTYRVKKHTGCTKTT</sequence>